<keyword evidence="1" id="KW-0812">Transmembrane</keyword>
<feature type="transmembrane region" description="Helical" evidence="1">
    <location>
        <begin position="163"/>
        <end position="187"/>
    </location>
</feature>
<protein>
    <submittedName>
        <fullName evidence="2">ABC transporter permease</fullName>
    </submittedName>
</protein>
<dbReference type="EMBL" id="BOQP01000003">
    <property type="protein sequence ID" value="GIM67139.1"/>
    <property type="molecule type" value="Genomic_DNA"/>
</dbReference>
<dbReference type="Proteomes" id="UP000680865">
    <property type="component" value="Unassembled WGS sequence"/>
</dbReference>
<feature type="transmembrane region" description="Helical" evidence="1">
    <location>
        <begin position="194"/>
        <end position="211"/>
    </location>
</feature>
<proteinExistence type="predicted"/>
<organism evidence="2 3">
    <name type="scientific">Winogradskya consettensis</name>
    <dbReference type="NCBI Taxonomy" id="113560"/>
    <lineage>
        <taxon>Bacteria</taxon>
        <taxon>Bacillati</taxon>
        <taxon>Actinomycetota</taxon>
        <taxon>Actinomycetes</taxon>
        <taxon>Micromonosporales</taxon>
        <taxon>Micromonosporaceae</taxon>
        <taxon>Winogradskya</taxon>
    </lineage>
</organism>
<feature type="transmembrane region" description="Helical" evidence="1">
    <location>
        <begin position="74"/>
        <end position="97"/>
    </location>
</feature>
<evidence type="ECO:0000256" key="1">
    <source>
        <dbReference type="SAM" id="Phobius"/>
    </source>
</evidence>
<feature type="transmembrane region" description="Helical" evidence="1">
    <location>
        <begin position="244"/>
        <end position="266"/>
    </location>
</feature>
<sequence length="270" mass="26980">MATHAATPVRYRLTFRGVVAGEWTKFWSLRSSWITLGVSLLLLVAIGVIAALTFTPGAAEAPGPPGTDASNAVGLALAGSTFASLAVGVLGVLIAAGEYSTGLIRATIAAIPTRLPLIWAKTLIFGVVAFLVTAIGAVLAFVLGSPLISGEAIALGIGGDGVLRSLIGAGLYLGLVGVFGVALGMLLRSSAGGIAVLVGLLLIVPGLTGLLPDSWADNITPYLPSNAGGAVMALHESSGSLGPWTGLAVFAGWVAVALAGAAYRLVKTDV</sequence>
<evidence type="ECO:0000313" key="3">
    <source>
        <dbReference type="Proteomes" id="UP000680865"/>
    </source>
</evidence>
<comment type="caution">
    <text evidence="2">The sequence shown here is derived from an EMBL/GenBank/DDBJ whole genome shotgun (WGS) entry which is preliminary data.</text>
</comment>
<keyword evidence="1" id="KW-0472">Membrane</keyword>
<keyword evidence="3" id="KW-1185">Reference proteome</keyword>
<feature type="transmembrane region" description="Helical" evidence="1">
    <location>
        <begin position="118"/>
        <end position="143"/>
    </location>
</feature>
<name>A0A919VRW8_9ACTN</name>
<dbReference type="PANTHER" id="PTHR37305:SF1">
    <property type="entry name" value="MEMBRANE PROTEIN"/>
    <property type="match status" value="1"/>
</dbReference>
<dbReference type="AlphaFoldDB" id="A0A919VRW8"/>
<keyword evidence="1" id="KW-1133">Transmembrane helix</keyword>
<gene>
    <name evidence="2" type="ORF">Aco04nite_04930</name>
</gene>
<evidence type="ECO:0000313" key="2">
    <source>
        <dbReference type="EMBL" id="GIM67139.1"/>
    </source>
</evidence>
<dbReference type="PANTHER" id="PTHR37305">
    <property type="entry name" value="INTEGRAL MEMBRANE PROTEIN-RELATED"/>
    <property type="match status" value="1"/>
</dbReference>
<reference evidence="2" key="1">
    <citation type="submission" date="2021-03" db="EMBL/GenBank/DDBJ databases">
        <title>Whole genome shotgun sequence of Actinoplanes consettensis NBRC 14913.</title>
        <authorList>
            <person name="Komaki H."/>
            <person name="Tamura T."/>
        </authorList>
    </citation>
    <scope>NUCLEOTIDE SEQUENCE</scope>
    <source>
        <strain evidence="2">NBRC 14913</strain>
    </source>
</reference>
<dbReference type="RefSeq" id="WP_212995556.1">
    <property type="nucleotide sequence ID" value="NZ_BAAATW010000009.1"/>
</dbReference>
<accession>A0A919VRW8</accession>
<feature type="transmembrane region" description="Helical" evidence="1">
    <location>
        <begin position="33"/>
        <end position="54"/>
    </location>
</feature>